<gene>
    <name evidence="7" type="ORF">H8709_02465</name>
</gene>
<feature type="transmembrane region" description="Helical" evidence="6">
    <location>
        <begin position="264"/>
        <end position="285"/>
    </location>
</feature>
<dbReference type="PANTHER" id="PTHR43370">
    <property type="entry name" value="SUGAR ABC TRANSPORTER INTEGRAL MEMBRANE PROTEIN-RELATED"/>
    <property type="match status" value="1"/>
</dbReference>
<evidence type="ECO:0000256" key="3">
    <source>
        <dbReference type="ARBA" id="ARBA00022692"/>
    </source>
</evidence>
<keyword evidence="4 6" id="KW-1133">Transmembrane helix</keyword>
<comment type="subcellular location">
    <subcellularLocation>
        <location evidence="1">Cell membrane</location>
        <topology evidence="1">Multi-pass membrane protein</topology>
    </subcellularLocation>
</comment>
<dbReference type="PANTHER" id="PTHR43370:SF1">
    <property type="entry name" value="GUANOSINE ABC TRANSPORTER PERMEASE PROTEIN NUPQ"/>
    <property type="match status" value="1"/>
</dbReference>
<keyword evidence="3 6" id="KW-0812">Transmembrane</keyword>
<feature type="transmembrane region" description="Helical" evidence="6">
    <location>
        <begin position="147"/>
        <end position="169"/>
    </location>
</feature>
<dbReference type="Pfam" id="PF02653">
    <property type="entry name" value="BPD_transp_2"/>
    <property type="match status" value="1"/>
</dbReference>
<organism evidence="7 8">
    <name type="scientific">Zongyangia hominis</name>
    <dbReference type="NCBI Taxonomy" id="2763677"/>
    <lineage>
        <taxon>Bacteria</taxon>
        <taxon>Bacillati</taxon>
        <taxon>Bacillota</taxon>
        <taxon>Clostridia</taxon>
        <taxon>Eubacteriales</taxon>
        <taxon>Oscillospiraceae</taxon>
        <taxon>Zongyangia</taxon>
    </lineage>
</organism>
<protein>
    <submittedName>
        <fullName evidence="7">ABC transporter permease</fullName>
    </submittedName>
</protein>
<dbReference type="CDD" id="cd06580">
    <property type="entry name" value="TM_PBP1_transp_TpRbsC_like"/>
    <property type="match status" value="1"/>
</dbReference>
<keyword evidence="5 6" id="KW-0472">Membrane</keyword>
<dbReference type="Proteomes" id="UP000660861">
    <property type="component" value="Unassembled WGS sequence"/>
</dbReference>
<keyword evidence="2" id="KW-1003">Cell membrane</keyword>
<reference evidence="7" key="1">
    <citation type="submission" date="2020-08" db="EMBL/GenBank/DDBJ databases">
        <title>Genome public.</title>
        <authorList>
            <person name="Liu C."/>
            <person name="Sun Q."/>
        </authorList>
    </citation>
    <scope>NUCLEOTIDE SEQUENCE</scope>
    <source>
        <strain evidence="7">NSJ-54</strain>
    </source>
</reference>
<evidence type="ECO:0000256" key="4">
    <source>
        <dbReference type="ARBA" id="ARBA00022989"/>
    </source>
</evidence>
<dbReference type="AlphaFoldDB" id="A0A926IB13"/>
<feature type="transmembrane region" description="Helical" evidence="6">
    <location>
        <begin position="190"/>
        <end position="212"/>
    </location>
</feature>
<evidence type="ECO:0000256" key="5">
    <source>
        <dbReference type="ARBA" id="ARBA00023136"/>
    </source>
</evidence>
<evidence type="ECO:0000256" key="1">
    <source>
        <dbReference type="ARBA" id="ARBA00004651"/>
    </source>
</evidence>
<evidence type="ECO:0000313" key="7">
    <source>
        <dbReference type="EMBL" id="MBC8569687.1"/>
    </source>
</evidence>
<evidence type="ECO:0000256" key="6">
    <source>
        <dbReference type="SAM" id="Phobius"/>
    </source>
</evidence>
<accession>A0A926IB13</accession>
<dbReference type="GO" id="GO:0022857">
    <property type="term" value="F:transmembrane transporter activity"/>
    <property type="evidence" value="ECO:0007669"/>
    <property type="project" value="InterPro"/>
</dbReference>
<dbReference type="EMBL" id="JACRTC010000001">
    <property type="protein sequence ID" value="MBC8569687.1"/>
    <property type="molecule type" value="Genomic_DNA"/>
</dbReference>
<dbReference type="InterPro" id="IPR001851">
    <property type="entry name" value="ABC_transp_permease"/>
</dbReference>
<keyword evidence="8" id="KW-1185">Reference proteome</keyword>
<feature type="transmembrane region" description="Helical" evidence="6">
    <location>
        <begin position="60"/>
        <end position="82"/>
    </location>
</feature>
<evidence type="ECO:0000256" key="2">
    <source>
        <dbReference type="ARBA" id="ARBA00022475"/>
    </source>
</evidence>
<name>A0A926IB13_9FIRM</name>
<proteinExistence type="predicted"/>
<comment type="caution">
    <text evidence="7">The sequence shown here is derived from an EMBL/GenBank/DDBJ whole genome shotgun (WGS) entry which is preliminary data.</text>
</comment>
<feature type="transmembrane region" description="Helical" evidence="6">
    <location>
        <begin position="6"/>
        <end position="25"/>
    </location>
</feature>
<evidence type="ECO:0000313" key="8">
    <source>
        <dbReference type="Proteomes" id="UP000660861"/>
    </source>
</evidence>
<dbReference type="GO" id="GO:0005886">
    <property type="term" value="C:plasma membrane"/>
    <property type="evidence" value="ECO:0007669"/>
    <property type="project" value="UniProtKB-SubCell"/>
</dbReference>
<feature type="transmembrane region" description="Helical" evidence="6">
    <location>
        <begin position="227"/>
        <end position="252"/>
    </location>
</feature>
<feature type="transmembrane region" description="Helical" evidence="6">
    <location>
        <begin position="89"/>
        <end position="111"/>
    </location>
</feature>
<sequence>MAGLGTLLSGAIRIAIPICFGALACTICERGGIVNIGVEGMMLAGSFGGVLGSYLTGSAWVGLLFAILAGVLFAAIHAVLTIKYKTGHIISGLGINLLASGLTTVLLVSLWDNRGKSDAVASLGTINIPVLKDIPVLGDILSGHSPLFYILIVIGVVMWIVLYKTVFGLRVRVVGENPQTADSVGINVTAIQYICVLACGAIAGLGGAYLSIGDIGLFSRDMVAGRGYIAMAVTIFGGWNPIGAFGGSLLFGVAQSIQFRLQEVAPVQIIQMLPYILTILVLILVKNRPKGPAAAGKSFDREAG</sequence>
<feature type="transmembrane region" description="Helical" evidence="6">
    <location>
        <begin position="32"/>
        <end position="54"/>
    </location>
</feature>